<dbReference type="GO" id="GO:0016020">
    <property type="term" value="C:membrane"/>
    <property type="evidence" value="ECO:0007669"/>
    <property type="project" value="InterPro"/>
</dbReference>
<gene>
    <name evidence="3" type="ORF">KDK_11240</name>
</gene>
<feature type="transmembrane region" description="Helical" evidence="1">
    <location>
        <begin position="126"/>
        <end position="143"/>
    </location>
</feature>
<keyword evidence="4" id="KW-1185">Reference proteome</keyword>
<dbReference type="RefSeq" id="WP_126549025.1">
    <property type="nucleotide sequence ID" value="NZ_BIFS01000001.1"/>
</dbReference>
<dbReference type="OrthoDB" id="147233at2"/>
<dbReference type="EMBL" id="BIFS01000001">
    <property type="protein sequence ID" value="GCE17324.1"/>
    <property type="molecule type" value="Genomic_DNA"/>
</dbReference>
<dbReference type="PROSITE" id="PS50885">
    <property type="entry name" value="HAMP"/>
    <property type="match status" value="1"/>
</dbReference>
<keyword evidence="1" id="KW-1133">Transmembrane helix</keyword>
<comment type="caution">
    <text evidence="3">The sequence shown here is derived from an EMBL/GenBank/DDBJ whole genome shotgun (WGS) entry which is preliminary data.</text>
</comment>
<keyword evidence="1" id="KW-0812">Transmembrane</keyword>
<organism evidence="3 4">
    <name type="scientific">Dictyobacter kobayashii</name>
    <dbReference type="NCBI Taxonomy" id="2014872"/>
    <lineage>
        <taxon>Bacteria</taxon>
        <taxon>Bacillati</taxon>
        <taxon>Chloroflexota</taxon>
        <taxon>Ktedonobacteria</taxon>
        <taxon>Ktedonobacterales</taxon>
        <taxon>Dictyobacteraceae</taxon>
        <taxon>Dictyobacter</taxon>
    </lineage>
</organism>
<proteinExistence type="predicted"/>
<feature type="domain" description="HAMP" evidence="2">
    <location>
        <begin position="257"/>
        <end position="294"/>
    </location>
</feature>
<evidence type="ECO:0000256" key="1">
    <source>
        <dbReference type="SAM" id="Phobius"/>
    </source>
</evidence>
<feature type="transmembrane region" description="Helical" evidence="1">
    <location>
        <begin position="150"/>
        <end position="168"/>
    </location>
</feature>
<evidence type="ECO:0000313" key="4">
    <source>
        <dbReference type="Proteomes" id="UP000287188"/>
    </source>
</evidence>
<evidence type="ECO:0000259" key="2">
    <source>
        <dbReference type="PROSITE" id="PS50885"/>
    </source>
</evidence>
<dbReference type="GO" id="GO:0007165">
    <property type="term" value="P:signal transduction"/>
    <property type="evidence" value="ECO:0007669"/>
    <property type="project" value="InterPro"/>
</dbReference>
<dbReference type="InterPro" id="IPR003660">
    <property type="entry name" value="HAMP_dom"/>
</dbReference>
<feature type="transmembrane region" description="Helical" evidence="1">
    <location>
        <begin position="76"/>
        <end position="94"/>
    </location>
</feature>
<protein>
    <recommendedName>
        <fullName evidence="2">HAMP domain-containing protein</fullName>
    </recommendedName>
</protein>
<dbReference type="AlphaFoldDB" id="A0A402AE13"/>
<evidence type="ECO:0000313" key="3">
    <source>
        <dbReference type="EMBL" id="GCE17324.1"/>
    </source>
</evidence>
<feature type="transmembrane region" description="Helical" evidence="1">
    <location>
        <begin position="101"/>
        <end position="120"/>
    </location>
</feature>
<feature type="transmembrane region" description="Helical" evidence="1">
    <location>
        <begin position="188"/>
        <end position="208"/>
    </location>
</feature>
<dbReference type="Proteomes" id="UP000287188">
    <property type="component" value="Unassembled WGS sequence"/>
</dbReference>
<keyword evidence="1" id="KW-0472">Membrane</keyword>
<name>A0A402AE13_9CHLR</name>
<feature type="transmembrane region" description="Helical" evidence="1">
    <location>
        <begin position="50"/>
        <end position="70"/>
    </location>
</feature>
<sequence>MQGNFDRSIVQQDVGFWRRIANWWYGISTPPEPGGAAPYEEREVIRRSRLASIIILIVFIGNFPSLPAAIIGPNKILLPILGIQLIATIVAFFLNKRGHVNWAGALVVFFLAIGMMANVATNPGGITVQVVPLFAILVIPEILAAAMLPAYWVFIMALINIVFSFYAITYMHAPNLSQQDLQFAYSNGGALTATVQVIVAGVSFLWNLSLGRALREKDQAEEIARLESDLSEQSMQIMREKEQLEQSIELIIQTQSRVANGDLNARVPLTQDNVLWSVGGALNNMISRLQRTRATEKELEVTRNSAATLINLIRARKAGMPGPQYNRTGTVIDAITMEVFSPNEQRRAIDEQSAQKNY</sequence>
<accession>A0A402AE13</accession>
<reference evidence="4" key="1">
    <citation type="submission" date="2018-12" db="EMBL/GenBank/DDBJ databases">
        <title>Tengunoibacter tsumagoiensis gen. nov., sp. nov., Dictyobacter kobayashii sp. nov., D. alpinus sp. nov., and D. joshuensis sp. nov. and description of Dictyobacteraceae fam. nov. within the order Ktedonobacterales isolated from Tengu-no-mugimeshi.</title>
        <authorList>
            <person name="Wang C.M."/>
            <person name="Zheng Y."/>
            <person name="Sakai Y."/>
            <person name="Toyoda A."/>
            <person name="Minakuchi Y."/>
            <person name="Abe K."/>
            <person name="Yokota A."/>
            <person name="Yabe S."/>
        </authorList>
    </citation>
    <scope>NUCLEOTIDE SEQUENCE [LARGE SCALE GENOMIC DNA]</scope>
    <source>
        <strain evidence="4">Uno11</strain>
    </source>
</reference>